<reference evidence="1 2" key="1">
    <citation type="submission" date="2013-02" db="EMBL/GenBank/DDBJ databases">
        <title>The Genome Sequence of Acinetobacter schindleri CIP 107287.</title>
        <authorList>
            <consortium name="The Broad Institute Genome Sequencing Platform"/>
            <consortium name="The Broad Institute Genome Sequencing Center for Infectious Disease"/>
            <person name="Cerqueira G."/>
            <person name="Feldgarden M."/>
            <person name="Courvalin P."/>
            <person name="Perichon B."/>
            <person name="Grillot-Courvalin C."/>
            <person name="Clermont D."/>
            <person name="Rocha E."/>
            <person name="Yoon E.-J."/>
            <person name="Nemec A."/>
            <person name="Walker B."/>
            <person name="Young S.K."/>
            <person name="Zeng Q."/>
            <person name="Gargeya S."/>
            <person name="Fitzgerald M."/>
            <person name="Haas B."/>
            <person name="Abouelleil A."/>
            <person name="Alvarado L."/>
            <person name="Arachchi H.M."/>
            <person name="Berlin A.M."/>
            <person name="Chapman S.B."/>
            <person name="Dewar J."/>
            <person name="Goldberg J."/>
            <person name="Griggs A."/>
            <person name="Gujja S."/>
            <person name="Hansen M."/>
            <person name="Howarth C."/>
            <person name="Imamovic A."/>
            <person name="Larimer J."/>
            <person name="McCowan C."/>
            <person name="Murphy C."/>
            <person name="Neiman D."/>
            <person name="Pearson M."/>
            <person name="Priest M."/>
            <person name="Roberts A."/>
            <person name="Saif S."/>
            <person name="Shea T."/>
            <person name="Sisk P."/>
            <person name="Sykes S."/>
            <person name="Wortman J."/>
            <person name="Nusbaum C."/>
            <person name="Birren B."/>
        </authorList>
    </citation>
    <scope>NUCLEOTIDE SEQUENCE [LARGE SCALE GENOMIC DNA]</scope>
    <source>
        <strain evidence="1 2">CIP 107287</strain>
    </source>
</reference>
<evidence type="ECO:0000313" key="2">
    <source>
        <dbReference type="Proteomes" id="UP000018440"/>
    </source>
</evidence>
<dbReference type="Pfam" id="PF16956">
    <property type="entry name" value="Porin_7"/>
    <property type="match status" value="1"/>
</dbReference>
<name>N9AHV8_9GAMM</name>
<evidence type="ECO:0000313" key="1">
    <source>
        <dbReference type="EMBL" id="ENV45694.1"/>
    </source>
</evidence>
<dbReference type="Proteomes" id="UP000018440">
    <property type="component" value="Unassembled WGS sequence"/>
</dbReference>
<protein>
    <recommendedName>
        <fullName evidence="3">Porin domain-containing protein</fullName>
    </recommendedName>
</protein>
<dbReference type="PATRIC" id="fig|1217988.3.peg.668"/>
<dbReference type="HOGENOM" id="CLU_084979_0_0_6"/>
<dbReference type="InterPro" id="IPR031593">
    <property type="entry name" value="Porin_7"/>
</dbReference>
<dbReference type="EMBL" id="APPQ01000019">
    <property type="protein sequence ID" value="ENV45694.1"/>
    <property type="molecule type" value="Genomic_DNA"/>
</dbReference>
<gene>
    <name evidence="1" type="ORF">F955_00698</name>
</gene>
<sequence length="287" mass="31705">MHQNKTNGLDHKNKKHTICYKYKISSFINNNRDFYMLKKIVLVTALLGTFGLSHAYQTEVGGNLIYIDPDQGDSAIGFGLDGTYYFNPVQVKNAPFNEAAFLNRASNVNGGFAYISNDDIDTTSLGAGVELFVPNSDFYISADISHNETEVELGPVTAESDLTTYGAEVGYLPVPGLLLAAGLRGWDNDNDDGVDPTLRAKYVAPLAGNDINLEAYFGLGDLDEFSLRGDYYFDKTFSIGVDYYDNDVYDEFGINAKKFFSPQMSLEGRIGLGDDEDSFSVRAAYRF</sequence>
<evidence type="ECO:0008006" key="3">
    <source>
        <dbReference type="Google" id="ProtNLM"/>
    </source>
</evidence>
<dbReference type="AlphaFoldDB" id="N9AHV8"/>
<dbReference type="SUPFAM" id="SSF56935">
    <property type="entry name" value="Porins"/>
    <property type="match status" value="1"/>
</dbReference>
<organism evidence="1 2">
    <name type="scientific">Acinetobacter schindleri CIP 107287</name>
    <dbReference type="NCBI Taxonomy" id="1217988"/>
    <lineage>
        <taxon>Bacteria</taxon>
        <taxon>Pseudomonadati</taxon>
        <taxon>Pseudomonadota</taxon>
        <taxon>Gammaproteobacteria</taxon>
        <taxon>Moraxellales</taxon>
        <taxon>Moraxellaceae</taxon>
        <taxon>Acinetobacter</taxon>
    </lineage>
</organism>
<comment type="caution">
    <text evidence="1">The sequence shown here is derived from an EMBL/GenBank/DDBJ whole genome shotgun (WGS) entry which is preliminary data.</text>
</comment>
<proteinExistence type="predicted"/>
<accession>N9AHV8</accession>